<evidence type="ECO:0000313" key="13">
    <source>
        <dbReference type="Proteomes" id="UP000474630"/>
    </source>
</evidence>
<proteinExistence type="inferred from homology"/>
<reference evidence="12 13" key="1">
    <citation type="submission" date="2020-02" db="EMBL/GenBank/DDBJ databases">
        <title>Genome sequencing for Draconibacterium sp. strain M1.</title>
        <authorList>
            <person name="Park S.-J."/>
        </authorList>
    </citation>
    <scope>NUCLEOTIDE SEQUENCE [LARGE SCALE GENOMIC DNA]</scope>
    <source>
        <strain evidence="12 13">M1</strain>
    </source>
</reference>
<keyword evidence="9 10" id="KW-0472">Membrane</keyword>
<keyword evidence="6 10" id="KW-0812">Transmembrane</keyword>
<evidence type="ECO:0000256" key="3">
    <source>
        <dbReference type="ARBA" id="ARBA00022448"/>
    </source>
</evidence>
<dbReference type="CDD" id="cd07341">
    <property type="entry name" value="M56_BlaR1_MecR1_like"/>
    <property type="match status" value="1"/>
</dbReference>
<dbReference type="KEGG" id="drc:G0Q07_11030"/>
<dbReference type="InterPro" id="IPR037682">
    <property type="entry name" value="TonB_C"/>
</dbReference>
<dbReference type="SUPFAM" id="SSF74653">
    <property type="entry name" value="TolA/TonB C-terminal domain"/>
    <property type="match status" value="1"/>
</dbReference>
<evidence type="ECO:0000256" key="2">
    <source>
        <dbReference type="ARBA" id="ARBA00006555"/>
    </source>
</evidence>
<evidence type="ECO:0000256" key="6">
    <source>
        <dbReference type="ARBA" id="ARBA00022692"/>
    </source>
</evidence>
<protein>
    <submittedName>
        <fullName evidence="12">M56 family metallopeptidase</fullName>
    </submittedName>
</protein>
<dbReference type="AlphaFoldDB" id="A0A6C0RDT6"/>
<evidence type="ECO:0000259" key="11">
    <source>
        <dbReference type="PROSITE" id="PS52015"/>
    </source>
</evidence>
<dbReference type="NCBIfam" id="TIGR01352">
    <property type="entry name" value="tonB_Cterm"/>
    <property type="match status" value="1"/>
</dbReference>
<dbReference type="InterPro" id="IPR051045">
    <property type="entry name" value="TonB-dependent_transducer"/>
</dbReference>
<evidence type="ECO:0000313" key="12">
    <source>
        <dbReference type="EMBL" id="QIA08217.1"/>
    </source>
</evidence>
<feature type="transmembrane region" description="Helical" evidence="10">
    <location>
        <begin position="271"/>
        <end position="290"/>
    </location>
</feature>
<keyword evidence="3" id="KW-0813">Transport</keyword>
<dbReference type="FunFam" id="3.30.1150.10:FF:000002">
    <property type="entry name" value="Energy transducer TonB"/>
    <property type="match status" value="1"/>
</dbReference>
<evidence type="ECO:0000256" key="10">
    <source>
        <dbReference type="SAM" id="Phobius"/>
    </source>
</evidence>
<dbReference type="PROSITE" id="PS52015">
    <property type="entry name" value="TONB_CTD"/>
    <property type="match status" value="1"/>
</dbReference>
<keyword evidence="5" id="KW-0997">Cell inner membrane</keyword>
<evidence type="ECO:0000256" key="5">
    <source>
        <dbReference type="ARBA" id="ARBA00022519"/>
    </source>
</evidence>
<dbReference type="EMBL" id="CP048409">
    <property type="protein sequence ID" value="QIA08217.1"/>
    <property type="molecule type" value="Genomic_DNA"/>
</dbReference>
<organism evidence="12 13">
    <name type="scientific">Draconibacterium halophilum</name>
    <dbReference type="NCBI Taxonomy" id="2706887"/>
    <lineage>
        <taxon>Bacteria</taxon>
        <taxon>Pseudomonadati</taxon>
        <taxon>Bacteroidota</taxon>
        <taxon>Bacteroidia</taxon>
        <taxon>Marinilabiliales</taxon>
        <taxon>Prolixibacteraceae</taxon>
        <taxon>Draconibacterium</taxon>
    </lineage>
</organism>
<evidence type="ECO:0000256" key="8">
    <source>
        <dbReference type="ARBA" id="ARBA00022989"/>
    </source>
</evidence>
<feature type="transmembrane region" description="Helical" evidence="10">
    <location>
        <begin position="99"/>
        <end position="117"/>
    </location>
</feature>
<dbReference type="GO" id="GO:0031992">
    <property type="term" value="F:energy transducer activity"/>
    <property type="evidence" value="ECO:0007669"/>
    <property type="project" value="TreeGrafter"/>
</dbReference>
<evidence type="ECO:0000256" key="9">
    <source>
        <dbReference type="ARBA" id="ARBA00023136"/>
    </source>
</evidence>
<gene>
    <name evidence="12" type="ORF">G0Q07_11030</name>
</gene>
<comment type="similarity">
    <text evidence="2">Belongs to the TonB family.</text>
</comment>
<evidence type="ECO:0000256" key="1">
    <source>
        <dbReference type="ARBA" id="ARBA00004383"/>
    </source>
</evidence>
<dbReference type="InterPro" id="IPR008756">
    <property type="entry name" value="Peptidase_M56"/>
</dbReference>
<dbReference type="InterPro" id="IPR006260">
    <property type="entry name" value="TonB/TolA_C"/>
</dbReference>
<dbReference type="Proteomes" id="UP000474630">
    <property type="component" value="Chromosome"/>
</dbReference>
<dbReference type="GO" id="GO:0055085">
    <property type="term" value="P:transmembrane transport"/>
    <property type="evidence" value="ECO:0007669"/>
    <property type="project" value="InterPro"/>
</dbReference>
<evidence type="ECO:0000256" key="4">
    <source>
        <dbReference type="ARBA" id="ARBA00022475"/>
    </source>
</evidence>
<dbReference type="PANTHER" id="PTHR33446">
    <property type="entry name" value="PROTEIN TONB-RELATED"/>
    <property type="match status" value="1"/>
</dbReference>
<feature type="transmembrane region" description="Helical" evidence="10">
    <location>
        <begin position="37"/>
        <end position="58"/>
    </location>
</feature>
<dbReference type="GO" id="GO:0098797">
    <property type="term" value="C:plasma membrane protein complex"/>
    <property type="evidence" value="ECO:0007669"/>
    <property type="project" value="TreeGrafter"/>
</dbReference>
<dbReference type="Pfam" id="PF03544">
    <property type="entry name" value="TonB_C"/>
    <property type="match status" value="1"/>
</dbReference>
<dbReference type="Gene3D" id="3.30.1150.10">
    <property type="match status" value="1"/>
</dbReference>
<evidence type="ECO:0000256" key="7">
    <source>
        <dbReference type="ARBA" id="ARBA00022927"/>
    </source>
</evidence>
<dbReference type="PANTHER" id="PTHR33446:SF2">
    <property type="entry name" value="PROTEIN TONB"/>
    <property type="match status" value="1"/>
</dbReference>
<dbReference type="RefSeq" id="WP_163346138.1">
    <property type="nucleotide sequence ID" value="NZ_CP048409.1"/>
</dbReference>
<name>A0A6C0RDT6_9BACT</name>
<keyword evidence="7" id="KW-0653">Protein transport</keyword>
<keyword evidence="4" id="KW-1003">Cell membrane</keyword>
<feature type="transmembrane region" description="Helical" evidence="10">
    <location>
        <begin position="6"/>
        <end position="25"/>
    </location>
</feature>
<dbReference type="GO" id="GO:0015031">
    <property type="term" value="P:protein transport"/>
    <property type="evidence" value="ECO:0007669"/>
    <property type="project" value="UniProtKB-KW"/>
</dbReference>
<dbReference type="Pfam" id="PF05569">
    <property type="entry name" value="Peptidase_M56"/>
    <property type="match status" value="1"/>
</dbReference>
<feature type="domain" description="TonB C-terminal" evidence="11">
    <location>
        <begin position="382"/>
        <end position="472"/>
    </location>
</feature>
<sequence length="472" mass="54457">MNNLVNFIIESGISLALLSLIYLLFLRKETFFRLNRLFLLFSILFSVILPFLHFRVYAPQSNMLAEVTVTPYRNVLEAVTIYGQDLSGAMVKSISSSKIIILIYLLGLFFFLGRMIFRIIQILRIISKNEVQRIDNYRFVLVDKEFSPFSFLGYIFINPNMKKKPGYEKMVTHEMEHIKQGHTFDVLILEILTVFQWFNPFMWMLKRAIRENHEYLADHAVLNSGISLGQYKQLLLSQAVGMQLDIANNFNSSLVKKRIQMISRIRSSKLANLKYILGFVSLLALVVIFACEQKETLQVTKIEDSNERKITVRLLDDRMRLEGNQEDLEYLHGLLNEKNKYEFDTDSTGAVFLVKSKEQQPLQLDKEDQVFFIVEEMPEFPGGDLALRKYIANSIKYPDIAIENGIQGKVYVTFVVTSEGQIANTKIARGVDPSIDREAVRVVNSLPKWKPGYQRGKPVNVSYTVPINFVLQ</sequence>
<keyword evidence="13" id="KW-1185">Reference proteome</keyword>
<accession>A0A6C0RDT6</accession>
<comment type="subcellular location">
    <subcellularLocation>
        <location evidence="1">Cell inner membrane</location>
        <topology evidence="1">Single-pass membrane protein</topology>
        <orientation evidence="1">Periplasmic side</orientation>
    </subcellularLocation>
</comment>
<keyword evidence="8 10" id="KW-1133">Transmembrane helix</keyword>